<evidence type="ECO:0000259" key="4">
    <source>
        <dbReference type="SMART" id="SM00249"/>
    </source>
</evidence>
<gene>
    <name evidence="5" type="ORF">PYW07_006354</name>
</gene>
<organism evidence="5 6">
    <name type="scientific">Mythimna separata</name>
    <name type="common">Oriental armyworm</name>
    <name type="synonym">Pseudaletia separata</name>
    <dbReference type="NCBI Taxonomy" id="271217"/>
    <lineage>
        <taxon>Eukaryota</taxon>
        <taxon>Metazoa</taxon>
        <taxon>Ecdysozoa</taxon>
        <taxon>Arthropoda</taxon>
        <taxon>Hexapoda</taxon>
        <taxon>Insecta</taxon>
        <taxon>Pterygota</taxon>
        <taxon>Neoptera</taxon>
        <taxon>Endopterygota</taxon>
        <taxon>Lepidoptera</taxon>
        <taxon>Glossata</taxon>
        <taxon>Ditrysia</taxon>
        <taxon>Noctuoidea</taxon>
        <taxon>Noctuidae</taxon>
        <taxon>Noctuinae</taxon>
        <taxon>Hadenini</taxon>
        <taxon>Mythimna</taxon>
    </lineage>
</organism>
<evidence type="ECO:0000256" key="2">
    <source>
        <dbReference type="ARBA" id="ARBA00022771"/>
    </source>
</evidence>
<keyword evidence="3" id="KW-0862">Zinc</keyword>
<dbReference type="Gene3D" id="3.30.40.10">
    <property type="entry name" value="Zinc/RING finger domain, C3HC4 (zinc finger)"/>
    <property type="match status" value="1"/>
</dbReference>
<evidence type="ECO:0000256" key="1">
    <source>
        <dbReference type="ARBA" id="ARBA00022723"/>
    </source>
</evidence>
<sequence length="347" mass="37201">MPNRCGACGSAIAEPDDCMECSYGKCKKKYDLACLDINIITFKSYSMSFKKNWVCPECVSLKPKVGNSETPVRINPDFKIYTANTPTNNVTIQRGSQRGSQANLSPTIMDNDSTLLEELREFRADMVARMDSQAKAISLLLNQFSQTKTELDNIVQIMRVLEEKVDAKLSQDKQIQNTIIHEIPDNPPSSTSTFAEVAYQPTGSSKNTYAKKVNKGGATKSALLAENTAGITLLAVDEVKKAEMEENESGWTTVRNKKSRQLKELDLVLSSGFYGEVSVVAADEPLVPVDAYHPPLAVRVPPASAALAEPAARAPAPAASPACVPAAAVRRASGGGGGGGEQCARAA</sequence>
<feature type="domain" description="Zinc finger PHD-type" evidence="4">
    <location>
        <begin position="4"/>
        <end position="59"/>
    </location>
</feature>
<proteinExistence type="predicted"/>
<dbReference type="GO" id="GO:0008270">
    <property type="term" value="F:zinc ion binding"/>
    <property type="evidence" value="ECO:0007669"/>
    <property type="project" value="UniProtKB-KW"/>
</dbReference>
<name>A0AAD8DWN7_MYTSE</name>
<dbReference type="SMART" id="SM00249">
    <property type="entry name" value="PHD"/>
    <property type="match status" value="1"/>
</dbReference>
<dbReference type="AlphaFoldDB" id="A0AAD8DWN7"/>
<keyword evidence="6" id="KW-1185">Reference proteome</keyword>
<keyword evidence="1" id="KW-0479">Metal-binding</keyword>
<dbReference type="InterPro" id="IPR001965">
    <property type="entry name" value="Znf_PHD"/>
</dbReference>
<evidence type="ECO:0000256" key="3">
    <source>
        <dbReference type="ARBA" id="ARBA00022833"/>
    </source>
</evidence>
<keyword evidence="2" id="KW-0863">Zinc-finger</keyword>
<dbReference type="CDD" id="cd15489">
    <property type="entry name" value="PHD_SF"/>
    <property type="match status" value="1"/>
</dbReference>
<dbReference type="InterPro" id="IPR011011">
    <property type="entry name" value="Znf_FYVE_PHD"/>
</dbReference>
<dbReference type="InterPro" id="IPR013083">
    <property type="entry name" value="Znf_RING/FYVE/PHD"/>
</dbReference>
<reference evidence="5" key="1">
    <citation type="submission" date="2023-03" db="EMBL/GenBank/DDBJ databases">
        <title>Chromosome-level genomes of two armyworms, Mythimna separata and Mythimna loreyi, provide insights into the biosynthesis and reception of sex pheromones.</title>
        <authorList>
            <person name="Zhao H."/>
        </authorList>
    </citation>
    <scope>NUCLEOTIDE SEQUENCE</scope>
    <source>
        <strain evidence="5">BeijingLab</strain>
        <tissue evidence="5">Pupa</tissue>
    </source>
</reference>
<protein>
    <recommendedName>
        <fullName evidence="4">Zinc finger PHD-type domain-containing protein</fullName>
    </recommendedName>
</protein>
<evidence type="ECO:0000313" key="6">
    <source>
        <dbReference type="Proteomes" id="UP001231518"/>
    </source>
</evidence>
<accession>A0AAD8DWN7</accession>
<evidence type="ECO:0000313" key="5">
    <source>
        <dbReference type="EMBL" id="KAJ8728658.1"/>
    </source>
</evidence>
<dbReference type="Proteomes" id="UP001231518">
    <property type="component" value="Chromosome 19"/>
</dbReference>
<comment type="caution">
    <text evidence="5">The sequence shown here is derived from an EMBL/GenBank/DDBJ whole genome shotgun (WGS) entry which is preliminary data.</text>
</comment>
<dbReference type="EMBL" id="JARGEI010000007">
    <property type="protein sequence ID" value="KAJ8728658.1"/>
    <property type="molecule type" value="Genomic_DNA"/>
</dbReference>
<dbReference type="SUPFAM" id="SSF57903">
    <property type="entry name" value="FYVE/PHD zinc finger"/>
    <property type="match status" value="1"/>
</dbReference>